<dbReference type="CDD" id="cd07557">
    <property type="entry name" value="trimeric_dUTPase"/>
    <property type="match status" value="1"/>
</dbReference>
<protein>
    <submittedName>
        <fullName evidence="4">Uncharacterized protein</fullName>
    </submittedName>
</protein>
<dbReference type="NCBIfam" id="TIGR02274">
    <property type="entry name" value="dCTP_deam"/>
    <property type="match status" value="1"/>
</dbReference>
<evidence type="ECO:0000256" key="3">
    <source>
        <dbReference type="SAM" id="MobiDB-lite"/>
    </source>
</evidence>
<accession>A0A444L718</accession>
<evidence type="ECO:0000313" key="4">
    <source>
        <dbReference type="EMBL" id="RWX73357.1"/>
    </source>
</evidence>
<dbReference type="EMBL" id="RXGA01000003">
    <property type="protein sequence ID" value="RWX73357.1"/>
    <property type="molecule type" value="Genomic_DNA"/>
</dbReference>
<dbReference type="Gene3D" id="2.70.40.10">
    <property type="match status" value="2"/>
</dbReference>
<evidence type="ECO:0000256" key="2">
    <source>
        <dbReference type="ARBA" id="ARBA00023080"/>
    </source>
</evidence>
<dbReference type="GO" id="GO:0008829">
    <property type="term" value="F:dCTP deaminase activity"/>
    <property type="evidence" value="ECO:0007669"/>
    <property type="project" value="InterPro"/>
</dbReference>
<dbReference type="SUPFAM" id="SSF51283">
    <property type="entry name" value="dUTPase-like"/>
    <property type="match status" value="1"/>
</dbReference>
<keyword evidence="2" id="KW-0546">Nucleotide metabolism</keyword>
<dbReference type="InterPro" id="IPR033704">
    <property type="entry name" value="dUTPase_trimeric"/>
</dbReference>
<evidence type="ECO:0000313" key="5">
    <source>
        <dbReference type="Proteomes" id="UP000288215"/>
    </source>
</evidence>
<sequence length="149" mass="16308">MAILSDSSILRYVEAGILKIDPFSSDSLSPSGYDLRSGLDMEIPRGHQTLIHTLERVELPPSIAGELFIRSSFAREGLLGSFAFVDPGFKGQLTISVANLGLREIMISKGERIVQIVFNELDMPSSRPYSGRYQGSRGVVGSKRVSTDM</sequence>
<dbReference type="InterPro" id="IPR036157">
    <property type="entry name" value="dUTPase-like_sf"/>
</dbReference>
<dbReference type="PANTHER" id="PTHR42680:SF3">
    <property type="entry name" value="DCTP DEAMINASE"/>
    <property type="match status" value="1"/>
</dbReference>
<dbReference type="PANTHER" id="PTHR42680">
    <property type="entry name" value="DCTP DEAMINASE"/>
    <property type="match status" value="1"/>
</dbReference>
<dbReference type="Pfam" id="PF22769">
    <property type="entry name" value="DCD"/>
    <property type="match status" value="1"/>
</dbReference>
<dbReference type="InterPro" id="IPR011962">
    <property type="entry name" value="dCTP_deaminase"/>
</dbReference>
<proteinExistence type="predicted"/>
<gene>
    <name evidence="4" type="ORF">Metus_1331</name>
</gene>
<evidence type="ECO:0000256" key="1">
    <source>
        <dbReference type="ARBA" id="ARBA00022801"/>
    </source>
</evidence>
<name>A0A444L718_METS7</name>
<dbReference type="AlphaFoldDB" id="A0A444L718"/>
<keyword evidence="1" id="KW-0378">Hydrolase</keyword>
<organism evidence="4 5">
    <name type="scientific">Methanosuratincola subterraneus</name>
    <dbReference type="NCBI Taxonomy" id="2593994"/>
    <lineage>
        <taxon>Archaea</taxon>
        <taxon>Thermoproteota</taxon>
        <taxon>Methanosuratincolia</taxon>
        <taxon>Candidatus Methanomethylicales</taxon>
        <taxon>Candidatus Methanomethylicaceae</taxon>
        <taxon>Candidatus Methanosuratincola (ex Vanwonterghem et al. 2016)</taxon>
    </lineage>
</organism>
<dbReference type="GO" id="GO:0006229">
    <property type="term" value="P:dUTP biosynthetic process"/>
    <property type="evidence" value="ECO:0007669"/>
    <property type="project" value="InterPro"/>
</dbReference>
<feature type="region of interest" description="Disordered" evidence="3">
    <location>
        <begin position="129"/>
        <end position="149"/>
    </location>
</feature>
<dbReference type="Proteomes" id="UP000288215">
    <property type="component" value="Unassembled WGS sequence"/>
</dbReference>
<reference evidence="4 5" key="1">
    <citation type="submission" date="2018-12" db="EMBL/GenBank/DDBJ databases">
        <title>The complete genome of the methanogenic archaea of the candidate phylum Verstraetearchaeota, obtained from the metagenome of underground thermal water.</title>
        <authorList>
            <person name="Kadnikov V.V."/>
            <person name="Mardanov A.V."/>
            <person name="Beletsky A.V."/>
            <person name="Karnachuk O.V."/>
            <person name="Ravin N.V."/>
        </authorList>
    </citation>
    <scope>NUCLEOTIDE SEQUENCE [LARGE SCALE GENOMIC DNA]</scope>
    <source>
        <strain evidence="4">Ch88</strain>
    </source>
</reference>
<comment type="caution">
    <text evidence="4">The sequence shown here is derived from an EMBL/GenBank/DDBJ whole genome shotgun (WGS) entry which is preliminary data.</text>
</comment>